<accession>A0A2K6ALS5</accession>
<dbReference type="AlphaFoldDB" id="A0A2K6ALS5"/>
<dbReference type="OMA" id="MVEINCL"/>
<evidence type="ECO:0000313" key="1">
    <source>
        <dbReference type="Ensembl" id="ENSMNEP00000000116.1"/>
    </source>
</evidence>
<keyword evidence="2" id="KW-1185">Reference proteome</keyword>
<dbReference type="Ensembl" id="ENSMNET00000000400.1">
    <property type="protein sequence ID" value="ENSMNEP00000000116.1"/>
    <property type="gene ID" value="ENSMNEG00000000401.1"/>
</dbReference>
<proteinExistence type="predicted"/>
<sequence length="98" mass="11321">MIKLRFRGGYFPAIVKHLGRGRTGIPTQVTQATHFLIYLRHKDNIMVEINCLSQEIFQLKTQIWGLIFIAFIHTICQYTANSRSAPFLSHCCLIQRVS</sequence>
<reference evidence="1" key="1">
    <citation type="submission" date="2025-08" db="UniProtKB">
        <authorList>
            <consortium name="Ensembl"/>
        </authorList>
    </citation>
    <scope>IDENTIFICATION</scope>
</reference>
<reference evidence="1" key="2">
    <citation type="submission" date="2025-09" db="UniProtKB">
        <authorList>
            <consortium name="Ensembl"/>
        </authorList>
    </citation>
    <scope>IDENTIFICATION</scope>
</reference>
<name>A0A2K6ALS5_MACNE</name>
<dbReference type="Proteomes" id="UP000233120">
    <property type="component" value="Unassembled WGS sequence"/>
</dbReference>
<dbReference type="Bgee" id="ENSMNEG00000000401">
    <property type="expression patterns" value="Expressed in temporal lobe and 11 other cell types or tissues"/>
</dbReference>
<protein>
    <submittedName>
        <fullName evidence="1">Uncharacterized protein</fullName>
    </submittedName>
</protein>
<organism evidence="1 2">
    <name type="scientific">Macaca nemestrina</name>
    <name type="common">Pig-tailed macaque</name>
    <dbReference type="NCBI Taxonomy" id="9545"/>
    <lineage>
        <taxon>Eukaryota</taxon>
        <taxon>Metazoa</taxon>
        <taxon>Chordata</taxon>
        <taxon>Craniata</taxon>
        <taxon>Vertebrata</taxon>
        <taxon>Euteleostomi</taxon>
        <taxon>Mammalia</taxon>
        <taxon>Eutheria</taxon>
        <taxon>Euarchontoglires</taxon>
        <taxon>Primates</taxon>
        <taxon>Haplorrhini</taxon>
        <taxon>Catarrhini</taxon>
        <taxon>Cercopithecidae</taxon>
        <taxon>Cercopithecinae</taxon>
        <taxon>Macaca</taxon>
    </lineage>
</organism>
<evidence type="ECO:0000313" key="2">
    <source>
        <dbReference type="Proteomes" id="UP000233120"/>
    </source>
</evidence>